<dbReference type="AlphaFoldDB" id="A0A0D2CTP1"/>
<dbReference type="GO" id="GO:0050660">
    <property type="term" value="F:flavin adenine dinucleotide binding"/>
    <property type="evidence" value="ECO:0007669"/>
    <property type="project" value="InterPro"/>
</dbReference>
<dbReference type="PANTHER" id="PTHR42877">
    <property type="entry name" value="L-ORNITHINE N(5)-MONOOXYGENASE-RELATED"/>
    <property type="match status" value="1"/>
</dbReference>
<evidence type="ECO:0000256" key="2">
    <source>
        <dbReference type="ARBA" id="ARBA00010139"/>
    </source>
</evidence>
<keyword evidence="7" id="KW-1185">Reference proteome</keyword>
<accession>A0A0D2CTP1</accession>
<dbReference type="GO" id="GO:0004499">
    <property type="term" value="F:N,N-dimethylaniline monooxygenase activity"/>
    <property type="evidence" value="ECO:0007669"/>
    <property type="project" value="InterPro"/>
</dbReference>
<reference evidence="6 7" key="1">
    <citation type="submission" date="2015-01" db="EMBL/GenBank/DDBJ databases">
        <title>The Genome Sequence of Capronia semiimmersa CBS27337.</title>
        <authorList>
            <consortium name="The Broad Institute Genomics Platform"/>
            <person name="Cuomo C."/>
            <person name="de Hoog S."/>
            <person name="Gorbushina A."/>
            <person name="Stielow B."/>
            <person name="Teixiera M."/>
            <person name="Abouelleil A."/>
            <person name="Chapman S.B."/>
            <person name="Priest M."/>
            <person name="Young S.K."/>
            <person name="Wortman J."/>
            <person name="Nusbaum C."/>
            <person name="Birren B."/>
        </authorList>
    </citation>
    <scope>NUCLEOTIDE SEQUENCE [LARGE SCALE GENOMIC DNA]</scope>
    <source>
        <strain evidence="6 7">CBS 27337</strain>
    </source>
</reference>
<keyword evidence="3" id="KW-0285">Flavoprotein</keyword>
<keyword evidence="5" id="KW-0560">Oxidoreductase</keyword>
<evidence type="ECO:0000256" key="4">
    <source>
        <dbReference type="ARBA" id="ARBA00022827"/>
    </source>
</evidence>
<evidence type="ECO:0000256" key="3">
    <source>
        <dbReference type="ARBA" id="ARBA00022630"/>
    </source>
</evidence>
<dbReference type="Pfam" id="PF00743">
    <property type="entry name" value="FMO-like"/>
    <property type="match status" value="1"/>
</dbReference>
<dbReference type="GO" id="GO:0050661">
    <property type="term" value="F:NADP binding"/>
    <property type="evidence" value="ECO:0007669"/>
    <property type="project" value="InterPro"/>
</dbReference>
<proteinExistence type="inferred from homology"/>
<dbReference type="Proteomes" id="UP000054266">
    <property type="component" value="Unassembled WGS sequence"/>
</dbReference>
<dbReference type="InterPro" id="IPR036188">
    <property type="entry name" value="FAD/NAD-bd_sf"/>
</dbReference>
<name>A0A0D2CTP1_9EURO</name>
<keyword evidence="4" id="KW-0274">FAD</keyword>
<evidence type="ECO:0000313" key="6">
    <source>
        <dbReference type="EMBL" id="KIW68536.1"/>
    </source>
</evidence>
<dbReference type="Gene3D" id="3.50.50.60">
    <property type="entry name" value="FAD/NAD(P)-binding domain"/>
    <property type="match status" value="2"/>
</dbReference>
<evidence type="ECO:0008006" key="8">
    <source>
        <dbReference type="Google" id="ProtNLM"/>
    </source>
</evidence>
<evidence type="ECO:0000256" key="1">
    <source>
        <dbReference type="ARBA" id="ARBA00001974"/>
    </source>
</evidence>
<evidence type="ECO:0000256" key="5">
    <source>
        <dbReference type="ARBA" id="ARBA00023002"/>
    </source>
</evidence>
<organism evidence="6 7">
    <name type="scientific">Phialophora macrospora</name>
    <dbReference type="NCBI Taxonomy" id="1851006"/>
    <lineage>
        <taxon>Eukaryota</taxon>
        <taxon>Fungi</taxon>
        <taxon>Dikarya</taxon>
        <taxon>Ascomycota</taxon>
        <taxon>Pezizomycotina</taxon>
        <taxon>Eurotiomycetes</taxon>
        <taxon>Chaetothyriomycetidae</taxon>
        <taxon>Chaetothyriales</taxon>
        <taxon>Herpotrichiellaceae</taxon>
        <taxon>Phialophora</taxon>
    </lineage>
</organism>
<comment type="similarity">
    <text evidence="2">Belongs to the FAD-binding monooxygenase family.</text>
</comment>
<dbReference type="InterPro" id="IPR020946">
    <property type="entry name" value="Flavin_mOase-like"/>
</dbReference>
<dbReference type="SUPFAM" id="SSF51905">
    <property type="entry name" value="FAD/NAD(P)-binding domain"/>
    <property type="match status" value="3"/>
</dbReference>
<protein>
    <recommendedName>
        <fullName evidence="8">FAD/NAD(P)-binding domain-containing protein</fullName>
    </recommendedName>
</protein>
<dbReference type="InterPro" id="IPR051209">
    <property type="entry name" value="FAD-bind_Monooxygenase_sf"/>
</dbReference>
<gene>
    <name evidence="6" type="ORF">PV04_04475</name>
</gene>
<sequence>MNGTGSHPHNWVPAVEQPLFTRRRLRVVSIGAGFANLIFAYKIMYELKAEDWIDHIIYEKNHDVGGTWLENRYPGVACDVPAHVYTFPFEPNPEWTQFYASGPEIWEYIRKTTTKWNLDKNVKLNSRIISSVWNEATARWDLKIETNDGIISDSCDILVNGSGILNHWKWPDIPGLRAFKGHLVHTAAWKGDYDYTGKRVAVIGNGSSAIQVVPKLQKLVSHLTNLIRSPTWVSPNMNTKFTRGGNGKNFFYTEEEKKKFREDPEALKQYRKTIESSFNHFFWSLILNSKEQEELQSASKMLMEEALQHDPELIARFMPEWKVGCRRLTPGEDYLESLQESNVATTFTPIDHIIETGLVLRDGTILEVDAIVCATGFDVSFAPRWEVKGRRGRDLSELWRDSPEAYMGICAPDIPNYFIFNGPNCPIGHGSVLAELEFAADYMLHWIHKISTEDIKCVSVKHEAVSDYNVYTQEFLKRTVWTTGCRSWYKNGQVEGKITALYAGSILHYGEMLQDLRAEHFDIEYNSKNRFSFMGNGLTIRETTGGDMAFYMYN</sequence>
<evidence type="ECO:0000313" key="7">
    <source>
        <dbReference type="Proteomes" id="UP000054266"/>
    </source>
</evidence>
<dbReference type="HOGENOM" id="CLU_006937_6_2_1"/>
<dbReference type="PANTHER" id="PTHR42877:SF11">
    <property type="entry name" value="MONOOXYGENASE, PUTATIVE (AFU_ORTHOLOGUE AFUA_6G13790)-RELATED"/>
    <property type="match status" value="1"/>
</dbReference>
<comment type="cofactor">
    <cofactor evidence="1">
        <name>FAD</name>
        <dbReference type="ChEBI" id="CHEBI:57692"/>
    </cofactor>
</comment>
<dbReference type="EMBL" id="KN846958">
    <property type="protein sequence ID" value="KIW68536.1"/>
    <property type="molecule type" value="Genomic_DNA"/>
</dbReference>